<gene>
    <name evidence="2" type="ORF">CC1G_11725</name>
</gene>
<name>A8NJX5_COPC7</name>
<dbReference type="KEGG" id="cci:CC1G_11725"/>
<dbReference type="OMA" id="TWIAISH"/>
<sequence length="537" mass="60411">MNRDLSTEQRRVVPTTISWNTQSTHAQVLPLNTGITSVANVPSKILASIFHAYRALVSRISEFVTVSHVCRTWRTAALEDASLWGYLDTIMGEQWLRESVERSKQAPLSIDLELSAEMAEPFKDLLPHIWKPSRLRCVRLTGDLAFLHPLAVLHPLDTNIMSPPQPIPFPLLETLILWSSLTLPTSLVSDSSDMSLTPRLFPQLRALEVVRAGWYPRFTSPFPNLRRLKLACDIEIDISYLLDILPKLPQLVDLDLEFNDLQSMQHGHDTPASVLRLPTLKSLKLTSSCHGCASFLVNLRLPTCLKVHIDCRAYDYDLSDLVGVINALSSSWWSTPPDCSPAQLPTCPINQVTLSYPWFQPDLKLAGFSDNGQTSFTLDVTLPEFGSQFDDIPGYDQNLVLGAISTIFEYLDIEHLELEGELARQGEAEDTFADILTSFDTGYPCIQSITIKSSFLRDFLAFLKDEIGEQQVPFTRDEAAELYMRYPTFELLTLEGLEGASVADTEFIEMFAGRMLCNRHIIERGFHDLSEVAEDDT</sequence>
<reference evidence="2 3" key="1">
    <citation type="journal article" date="2010" name="Proc. Natl. Acad. Sci. U.S.A.">
        <title>Insights into evolution of multicellular fungi from the assembled chromosomes of the mushroom Coprinopsis cinerea (Coprinus cinereus).</title>
        <authorList>
            <person name="Stajich J.E."/>
            <person name="Wilke S.K."/>
            <person name="Ahren D."/>
            <person name="Au C.H."/>
            <person name="Birren B.W."/>
            <person name="Borodovsky M."/>
            <person name="Burns C."/>
            <person name="Canback B."/>
            <person name="Casselton L.A."/>
            <person name="Cheng C.K."/>
            <person name="Deng J."/>
            <person name="Dietrich F.S."/>
            <person name="Fargo D.C."/>
            <person name="Farman M.L."/>
            <person name="Gathman A.C."/>
            <person name="Goldberg J."/>
            <person name="Guigo R."/>
            <person name="Hoegger P.J."/>
            <person name="Hooker J.B."/>
            <person name="Huggins A."/>
            <person name="James T.Y."/>
            <person name="Kamada T."/>
            <person name="Kilaru S."/>
            <person name="Kodira C."/>
            <person name="Kues U."/>
            <person name="Kupfer D."/>
            <person name="Kwan H.S."/>
            <person name="Lomsadze A."/>
            <person name="Li W."/>
            <person name="Lilly W.W."/>
            <person name="Ma L.J."/>
            <person name="Mackey A.J."/>
            <person name="Manning G."/>
            <person name="Martin F."/>
            <person name="Muraguchi H."/>
            <person name="Natvig D.O."/>
            <person name="Palmerini H."/>
            <person name="Ramesh M.A."/>
            <person name="Rehmeyer C.J."/>
            <person name="Roe B.A."/>
            <person name="Shenoy N."/>
            <person name="Stanke M."/>
            <person name="Ter-Hovhannisyan V."/>
            <person name="Tunlid A."/>
            <person name="Velagapudi R."/>
            <person name="Vision T.J."/>
            <person name="Zeng Q."/>
            <person name="Zolan M.E."/>
            <person name="Pukkila P.J."/>
        </authorList>
    </citation>
    <scope>NUCLEOTIDE SEQUENCE [LARGE SCALE GENOMIC DNA]</scope>
    <source>
        <strain evidence="3">Okayama-7 / 130 / ATCC MYA-4618 / FGSC 9003</strain>
    </source>
</reference>
<dbReference type="InParanoid" id="A8NJX5"/>
<dbReference type="Proteomes" id="UP000001861">
    <property type="component" value="Unassembled WGS sequence"/>
</dbReference>
<dbReference type="OrthoDB" id="3069090at2759"/>
<keyword evidence="3" id="KW-1185">Reference proteome</keyword>
<dbReference type="HOGENOM" id="CLU_507135_0_0_1"/>
<evidence type="ECO:0000259" key="1">
    <source>
        <dbReference type="Pfam" id="PF12937"/>
    </source>
</evidence>
<feature type="domain" description="F-box" evidence="1">
    <location>
        <begin position="40"/>
        <end position="85"/>
    </location>
</feature>
<dbReference type="RefSeq" id="XP_001834316.2">
    <property type="nucleotide sequence ID" value="XM_001834264.2"/>
</dbReference>
<dbReference type="InterPro" id="IPR001810">
    <property type="entry name" value="F-box_dom"/>
</dbReference>
<evidence type="ECO:0000313" key="3">
    <source>
        <dbReference type="Proteomes" id="UP000001861"/>
    </source>
</evidence>
<dbReference type="Gene3D" id="3.80.10.10">
    <property type="entry name" value="Ribonuclease Inhibitor"/>
    <property type="match status" value="1"/>
</dbReference>
<proteinExistence type="predicted"/>
<evidence type="ECO:0000313" key="2">
    <source>
        <dbReference type="EMBL" id="EAU87506.2"/>
    </source>
</evidence>
<dbReference type="AlphaFoldDB" id="A8NJX5"/>
<dbReference type="PANTHER" id="PTHR38926">
    <property type="entry name" value="F-BOX DOMAIN CONTAINING PROTEIN, EXPRESSED"/>
    <property type="match status" value="1"/>
</dbReference>
<dbReference type="InterPro" id="IPR032675">
    <property type="entry name" value="LRR_dom_sf"/>
</dbReference>
<dbReference type="Gene3D" id="1.20.1280.50">
    <property type="match status" value="1"/>
</dbReference>
<dbReference type="GeneID" id="6010830"/>
<dbReference type="SUPFAM" id="SSF52047">
    <property type="entry name" value="RNI-like"/>
    <property type="match status" value="1"/>
</dbReference>
<accession>A8NJX5</accession>
<organism evidence="2 3">
    <name type="scientific">Coprinopsis cinerea (strain Okayama-7 / 130 / ATCC MYA-4618 / FGSC 9003)</name>
    <name type="common">Inky cap fungus</name>
    <name type="synonym">Hormographiella aspergillata</name>
    <dbReference type="NCBI Taxonomy" id="240176"/>
    <lineage>
        <taxon>Eukaryota</taxon>
        <taxon>Fungi</taxon>
        <taxon>Dikarya</taxon>
        <taxon>Basidiomycota</taxon>
        <taxon>Agaricomycotina</taxon>
        <taxon>Agaricomycetes</taxon>
        <taxon>Agaricomycetidae</taxon>
        <taxon>Agaricales</taxon>
        <taxon>Agaricineae</taxon>
        <taxon>Psathyrellaceae</taxon>
        <taxon>Coprinopsis</taxon>
    </lineage>
</organism>
<dbReference type="PANTHER" id="PTHR38926:SF5">
    <property type="entry name" value="F-BOX AND LEUCINE-RICH REPEAT PROTEIN 6"/>
    <property type="match status" value="1"/>
</dbReference>
<dbReference type="VEuPathDB" id="FungiDB:CC1G_11725"/>
<protein>
    <recommendedName>
        <fullName evidence="1">F-box domain-containing protein</fullName>
    </recommendedName>
</protein>
<dbReference type="EMBL" id="AACS02000010">
    <property type="protein sequence ID" value="EAU87506.2"/>
    <property type="molecule type" value="Genomic_DNA"/>
</dbReference>
<comment type="caution">
    <text evidence="2">The sequence shown here is derived from an EMBL/GenBank/DDBJ whole genome shotgun (WGS) entry which is preliminary data.</text>
</comment>
<dbReference type="Pfam" id="PF12937">
    <property type="entry name" value="F-box-like"/>
    <property type="match status" value="1"/>
</dbReference>